<keyword evidence="1" id="KW-1133">Transmembrane helix</keyword>
<keyword evidence="1" id="KW-0812">Transmembrane</keyword>
<proteinExistence type="predicted"/>
<evidence type="ECO:0000313" key="2">
    <source>
        <dbReference type="EMBL" id="MFC5367269.1"/>
    </source>
</evidence>
<dbReference type="AlphaFoldDB" id="A0ABD5RB97"/>
<name>A0ABD5RB97_9EURY</name>
<feature type="transmembrane region" description="Helical" evidence="1">
    <location>
        <begin position="28"/>
        <end position="52"/>
    </location>
</feature>
<sequence length="120" mass="12635">MDNALPTALVAGLLLGVGVHELLVADWFLALGLAAVYASSVYFLLAFEVSVLDTVFDFEDRTDRLGYGLGVFGLSVSPLALAEQYGSGGTATLVVVLLFVGVIAFFLLASKAHRRAAQGR</sequence>
<feature type="transmembrane region" description="Helical" evidence="1">
    <location>
        <begin position="88"/>
        <end position="110"/>
    </location>
</feature>
<dbReference type="RefSeq" id="WP_227229531.1">
    <property type="nucleotide sequence ID" value="NZ_JAJCVJ010000002.1"/>
</dbReference>
<accession>A0ABD5RB97</accession>
<dbReference type="EMBL" id="JBHSKX010000002">
    <property type="protein sequence ID" value="MFC5367269.1"/>
    <property type="molecule type" value="Genomic_DNA"/>
</dbReference>
<organism evidence="2 3">
    <name type="scientific">Salinirubrum litoreum</name>
    <dbReference type="NCBI Taxonomy" id="1126234"/>
    <lineage>
        <taxon>Archaea</taxon>
        <taxon>Methanobacteriati</taxon>
        <taxon>Methanobacteriota</taxon>
        <taxon>Stenosarchaea group</taxon>
        <taxon>Halobacteria</taxon>
        <taxon>Halobacteriales</taxon>
        <taxon>Haloferacaceae</taxon>
        <taxon>Salinirubrum</taxon>
    </lineage>
</organism>
<reference evidence="2 3" key="1">
    <citation type="journal article" date="2019" name="Int. J. Syst. Evol. Microbiol.">
        <title>The Global Catalogue of Microorganisms (GCM) 10K type strain sequencing project: providing services to taxonomists for standard genome sequencing and annotation.</title>
        <authorList>
            <consortium name="The Broad Institute Genomics Platform"/>
            <consortium name="The Broad Institute Genome Sequencing Center for Infectious Disease"/>
            <person name="Wu L."/>
            <person name="Ma J."/>
        </authorList>
    </citation>
    <scope>NUCLEOTIDE SEQUENCE [LARGE SCALE GENOMIC DNA]</scope>
    <source>
        <strain evidence="2 3">CGMCC 1.12237</strain>
    </source>
</reference>
<feature type="transmembrane region" description="Helical" evidence="1">
    <location>
        <begin position="64"/>
        <end position="82"/>
    </location>
</feature>
<evidence type="ECO:0008006" key="4">
    <source>
        <dbReference type="Google" id="ProtNLM"/>
    </source>
</evidence>
<gene>
    <name evidence="2" type="ORF">ACFPJ5_09975</name>
</gene>
<comment type="caution">
    <text evidence="2">The sequence shown here is derived from an EMBL/GenBank/DDBJ whole genome shotgun (WGS) entry which is preliminary data.</text>
</comment>
<evidence type="ECO:0000313" key="3">
    <source>
        <dbReference type="Proteomes" id="UP001596201"/>
    </source>
</evidence>
<dbReference type="Proteomes" id="UP001596201">
    <property type="component" value="Unassembled WGS sequence"/>
</dbReference>
<protein>
    <recommendedName>
        <fullName evidence="4">Major facilitator superfamily (MFS) profile domain-containing protein</fullName>
    </recommendedName>
</protein>
<keyword evidence="3" id="KW-1185">Reference proteome</keyword>
<keyword evidence="1" id="KW-0472">Membrane</keyword>
<evidence type="ECO:0000256" key="1">
    <source>
        <dbReference type="SAM" id="Phobius"/>
    </source>
</evidence>